<dbReference type="Pfam" id="PF20231">
    <property type="entry name" value="DUF6589"/>
    <property type="match status" value="1"/>
</dbReference>
<evidence type="ECO:0000256" key="1">
    <source>
        <dbReference type="SAM" id="MobiDB-lite"/>
    </source>
</evidence>
<comment type="caution">
    <text evidence="3">The sequence shown here is derived from an EMBL/GenBank/DDBJ whole genome shotgun (WGS) entry which is preliminary data.</text>
</comment>
<dbReference type="EMBL" id="VDEP01000307">
    <property type="protein sequence ID" value="KAA1107799.1"/>
    <property type="molecule type" value="Genomic_DNA"/>
</dbReference>
<evidence type="ECO:0000259" key="2">
    <source>
        <dbReference type="Pfam" id="PF20231"/>
    </source>
</evidence>
<accession>A0A5B0Q434</accession>
<feature type="domain" description="DUF6589" evidence="2">
    <location>
        <begin position="4"/>
        <end position="391"/>
    </location>
</feature>
<dbReference type="AlphaFoldDB" id="A0A5B0Q434"/>
<name>A0A5B0Q434_PUCGR</name>
<proteinExistence type="predicted"/>
<reference evidence="3 4" key="1">
    <citation type="submission" date="2019-05" db="EMBL/GenBank/DDBJ databases">
        <title>Emergence of the Ug99 lineage of the wheat stem rust pathogen through somatic hybridization.</title>
        <authorList>
            <person name="Li F."/>
            <person name="Upadhyaya N.M."/>
            <person name="Sperschneider J."/>
            <person name="Matny O."/>
            <person name="Nguyen-Phuc H."/>
            <person name="Mago R."/>
            <person name="Raley C."/>
            <person name="Miller M.E."/>
            <person name="Silverstein K.A.T."/>
            <person name="Henningsen E."/>
            <person name="Hirsch C.D."/>
            <person name="Visser B."/>
            <person name="Pretorius Z.A."/>
            <person name="Steffenson B.J."/>
            <person name="Schwessinger B."/>
            <person name="Dodds P.N."/>
            <person name="Figueroa M."/>
        </authorList>
    </citation>
    <scope>NUCLEOTIDE SEQUENCE [LARGE SCALE GENOMIC DNA]</scope>
    <source>
        <strain evidence="3 4">Ug99</strain>
    </source>
</reference>
<gene>
    <name evidence="3" type="ORF">PGTUg99_021448</name>
</gene>
<dbReference type="Proteomes" id="UP000325313">
    <property type="component" value="Unassembled WGS sequence"/>
</dbReference>
<feature type="region of interest" description="Disordered" evidence="1">
    <location>
        <begin position="460"/>
        <end position="481"/>
    </location>
</feature>
<organism evidence="3 4">
    <name type="scientific">Puccinia graminis f. sp. tritici</name>
    <dbReference type="NCBI Taxonomy" id="56615"/>
    <lineage>
        <taxon>Eukaryota</taxon>
        <taxon>Fungi</taxon>
        <taxon>Dikarya</taxon>
        <taxon>Basidiomycota</taxon>
        <taxon>Pucciniomycotina</taxon>
        <taxon>Pucciniomycetes</taxon>
        <taxon>Pucciniales</taxon>
        <taxon>Pucciniaceae</taxon>
        <taxon>Puccinia</taxon>
    </lineage>
</organism>
<evidence type="ECO:0000313" key="4">
    <source>
        <dbReference type="Proteomes" id="UP000325313"/>
    </source>
</evidence>
<protein>
    <recommendedName>
        <fullName evidence="2">DUF6589 domain-containing protein</fullName>
    </recommendedName>
</protein>
<sequence length="481" mass="54906">MSIDPQLFMPTIEGEDHYYLVWTSQIAKVMSEFIALPSEKDGAIKTEPPEVEQISCEVPAIYMLKLMDESDDSAEGIGQVLEAVQRQTGLDPEEFSDRLQPMDGDLATIMNFNTIRDIRSPSSYSEHGLNNIVFQLGASHTLWNISQTILTAHMGDPSNENDLGAWQLFEALGISHEKVLQKKDFTLMIQQLEQLHKATLFHCLRVIMKIDKEAVCIEPRTIPTAKWNAIIRECYERFCSPKAREEASKMKSPKLNNILLRLQEFSTVIEANNAMKAGDIGRLINVWKIWSVMAQGLKGLTHYSSYLPRMVLLLTQILPPDLAKLLRHNLLFSPSGRPGHFVAKDFFLENQNYWLKFFYNRGGIGTEVQRLKNLFSMNIVLIDSGKKLLHQSKKTTLTLQSLQMFCRIANTKDILDVDQKNIGSNKLKTDDSYKQGLKKFASEIRTKDQHLGRMRLHFPKSSNDEEAIINDEEEPTLDQDM</sequence>
<feature type="compositionally biased region" description="Acidic residues" evidence="1">
    <location>
        <begin position="464"/>
        <end position="481"/>
    </location>
</feature>
<evidence type="ECO:0000313" key="3">
    <source>
        <dbReference type="EMBL" id="KAA1107799.1"/>
    </source>
</evidence>
<dbReference type="InterPro" id="IPR046496">
    <property type="entry name" value="DUF6589"/>
</dbReference>